<dbReference type="Proteomes" id="UP001501231">
    <property type="component" value="Unassembled WGS sequence"/>
</dbReference>
<feature type="transmembrane region" description="Helical" evidence="8">
    <location>
        <begin position="368"/>
        <end position="390"/>
    </location>
</feature>
<evidence type="ECO:0000256" key="7">
    <source>
        <dbReference type="ARBA" id="ARBA00023136"/>
    </source>
</evidence>
<feature type="transmembrane region" description="Helical" evidence="8">
    <location>
        <begin position="36"/>
        <end position="53"/>
    </location>
</feature>
<proteinExistence type="inferred from homology"/>
<dbReference type="NCBIfam" id="TIGR00924">
    <property type="entry name" value="yjdL_sub1_fam"/>
    <property type="match status" value="1"/>
</dbReference>
<name>A0ABN3ISI6_9ACTN</name>
<keyword evidence="3" id="KW-0813">Transport</keyword>
<evidence type="ECO:0000256" key="2">
    <source>
        <dbReference type="ARBA" id="ARBA00005982"/>
    </source>
</evidence>
<reference evidence="10 11" key="1">
    <citation type="journal article" date="2019" name="Int. J. Syst. Evol. Microbiol.">
        <title>The Global Catalogue of Microorganisms (GCM) 10K type strain sequencing project: providing services to taxonomists for standard genome sequencing and annotation.</title>
        <authorList>
            <consortium name="The Broad Institute Genomics Platform"/>
            <consortium name="The Broad Institute Genome Sequencing Center for Infectious Disease"/>
            <person name="Wu L."/>
            <person name="Ma J."/>
        </authorList>
    </citation>
    <scope>NUCLEOTIDE SEQUENCE [LARGE SCALE GENOMIC DNA]</scope>
    <source>
        <strain evidence="10 11">JCM 3325</strain>
    </source>
</reference>
<dbReference type="PANTHER" id="PTHR23517:SF15">
    <property type="entry name" value="PROTON-DEPENDENT OLIGOPEPTIDE FAMILY TRANSPORT PROTEIN"/>
    <property type="match status" value="1"/>
</dbReference>
<feature type="transmembrane region" description="Helical" evidence="8">
    <location>
        <begin position="65"/>
        <end position="85"/>
    </location>
</feature>
<keyword evidence="4" id="KW-1003">Cell membrane</keyword>
<dbReference type="InterPro" id="IPR020846">
    <property type="entry name" value="MFS_dom"/>
</dbReference>
<dbReference type="InterPro" id="IPR050171">
    <property type="entry name" value="MFS_Transporters"/>
</dbReference>
<feature type="transmembrane region" description="Helical" evidence="8">
    <location>
        <begin position="430"/>
        <end position="451"/>
    </location>
</feature>
<gene>
    <name evidence="10" type="ORF">GCM10010191_21160</name>
</gene>
<evidence type="ECO:0000313" key="11">
    <source>
        <dbReference type="Proteomes" id="UP001501231"/>
    </source>
</evidence>
<dbReference type="RefSeq" id="WP_344588532.1">
    <property type="nucleotide sequence ID" value="NZ_BAAARW010000006.1"/>
</dbReference>
<dbReference type="CDD" id="cd17346">
    <property type="entry name" value="MFS_DtpA_like"/>
    <property type="match status" value="1"/>
</dbReference>
<feature type="transmembrane region" description="Helical" evidence="8">
    <location>
        <begin position="184"/>
        <end position="204"/>
    </location>
</feature>
<keyword evidence="5 8" id="KW-0812">Transmembrane</keyword>
<evidence type="ECO:0000259" key="9">
    <source>
        <dbReference type="PROSITE" id="PS50850"/>
    </source>
</evidence>
<evidence type="ECO:0000256" key="1">
    <source>
        <dbReference type="ARBA" id="ARBA00004651"/>
    </source>
</evidence>
<feature type="transmembrane region" description="Helical" evidence="8">
    <location>
        <begin position="232"/>
        <end position="252"/>
    </location>
</feature>
<feature type="transmembrane region" description="Helical" evidence="8">
    <location>
        <begin position="97"/>
        <end position="116"/>
    </location>
</feature>
<feature type="domain" description="Major facilitator superfamily (MFS) profile" evidence="9">
    <location>
        <begin position="26"/>
        <end position="487"/>
    </location>
</feature>
<dbReference type="SUPFAM" id="SSF103473">
    <property type="entry name" value="MFS general substrate transporter"/>
    <property type="match status" value="1"/>
</dbReference>
<evidence type="ECO:0000313" key="10">
    <source>
        <dbReference type="EMBL" id="GAA2411617.1"/>
    </source>
</evidence>
<accession>A0ABN3ISI6</accession>
<feature type="transmembrane region" description="Helical" evidence="8">
    <location>
        <begin position="297"/>
        <end position="318"/>
    </location>
</feature>
<evidence type="ECO:0000256" key="8">
    <source>
        <dbReference type="SAM" id="Phobius"/>
    </source>
</evidence>
<dbReference type="EMBL" id="BAAARW010000006">
    <property type="protein sequence ID" value="GAA2411617.1"/>
    <property type="molecule type" value="Genomic_DNA"/>
</dbReference>
<feature type="transmembrane region" description="Helical" evidence="8">
    <location>
        <begin position="338"/>
        <end position="356"/>
    </location>
</feature>
<evidence type="ECO:0000256" key="5">
    <source>
        <dbReference type="ARBA" id="ARBA00022692"/>
    </source>
</evidence>
<evidence type="ECO:0000256" key="6">
    <source>
        <dbReference type="ARBA" id="ARBA00022989"/>
    </source>
</evidence>
<keyword evidence="6 8" id="KW-1133">Transmembrane helix</keyword>
<sequence length="495" mass="51943">MSLTESPVARPSGGGPRFRRPRWFVTLFFTDIWERFSFYGMQAILVLYAAAPVEEGGLGLPRSTAAMLFGIYVGSVFVLALPGGWVGDCVLGERRAVIWGGLTIALGHFTMAVPVRDAAYPGLALIAVGTGLLKPNMLALLSGFYPKGEAARREAAISIFYTGIQLSALVAPLVTGLVGERIGWHLGFGVAGVGMVLGVAQFVVGRRHFGAAGRSPRQPLSEAERRTVIRRVAVAVPVVALPVVLDVAAGTFSPMHLAAVFGLVTLIVPFGYVAVLLRDRGWAPAERGRLKAFTWLLLSYSLFWMLVSQSGSMLALFARHSTDRTVAGFTVPAGWFQSAIPFFMLLAAPVFAALWVRLGKGFGVPAKFALGMAFAGASFLLMGGVAGAAADGTKVPLLWLVAVFFLQACGEIVIGPVAISTSAEVAPAAFTGRTIGLSWLFSALGAGLGAQVVHLADVWPDRVYYLVLGGAAAGACAAIILAGGGVRRALAAPRE</sequence>
<dbReference type="InterPro" id="IPR036259">
    <property type="entry name" value="MFS_trans_sf"/>
</dbReference>
<dbReference type="Gene3D" id="1.20.1250.20">
    <property type="entry name" value="MFS general substrate transporter like domains"/>
    <property type="match status" value="1"/>
</dbReference>
<dbReference type="PROSITE" id="PS50850">
    <property type="entry name" value="MFS"/>
    <property type="match status" value="1"/>
</dbReference>
<keyword evidence="7 8" id="KW-0472">Membrane</keyword>
<comment type="subcellular location">
    <subcellularLocation>
        <location evidence="1">Cell membrane</location>
        <topology evidence="1">Multi-pass membrane protein</topology>
    </subcellularLocation>
</comment>
<feature type="transmembrane region" description="Helical" evidence="8">
    <location>
        <begin position="157"/>
        <end position="178"/>
    </location>
</feature>
<feature type="transmembrane region" description="Helical" evidence="8">
    <location>
        <begin position="258"/>
        <end position="277"/>
    </location>
</feature>
<comment type="caution">
    <text evidence="10">The sequence shown here is derived from an EMBL/GenBank/DDBJ whole genome shotgun (WGS) entry which is preliminary data.</text>
</comment>
<dbReference type="PANTHER" id="PTHR23517">
    <property type="entry name" value="RESISTANCE PROTEIN MDTM, PUTATIVE-RELATED-RELATED"/>
    <property type="match status" value="1"/>
</dbReference>
<feature type="transmembrane region" description="Helical" evidence="8">
    <location>
        <begin position="396"/>
        <end position="418"/>
    </location>
</feature>
<dbReference type="InterPro" id="IPR000109">
    <property type="entry name" value="POT_fam"/>
</dbReference>
<protein>
    <submittedName>
        <fullName evidence="10">Oligopeptide:H+ symporter</fullName>
    </submittedName>
</protein>
<comment type="similarity">
    <text evidence="2">Belongs to the major facilitator superfamily. Proton-dependent oligopeptide transporter (POT/PTR) (TC 2.A.17) family.</text>
</comment>
<feature type="transmembrane region" description="Helical" evidence="8">
    <location>
        <begin position="122"/>
        <end position="145"/>
    </location>
</feature>
<dbReference type="InterPro" id="IPR005279">
    <property type="entry name" value="Dipep/tripep_permease"/>
</dbReference>
<feature type="transmembrane region" description="Helical" evidence="8">
    <location>
        <begin position="463"/>
        <end position="486"/>
    </location>
</feature>
<keyword evidence="11" id="KW-1185">Reference proteome</keyword>
<organism evidence="10 11">
    <name type="scientific">Actinomadura vinacea</name>
    <dbReference type="NCBI Taxonomy" id="115336"/>
    <lineage>
        <taxon>Bacteria</taxon>
        <taxon>Bacillati</taxon>
        <taxon>Actinomycetota</taxon>
        <taxon>Actinomycetes</taxon>
        <taxon>Streptosporangiales</taxon>
        <taxon>Thermomonosporaceae</taxon>
        <taxon>Actinomadura</taxon>
    </lineage>
</organism>
<dbReference type="Pfam" id="PF00854">
    <property type="entry name" value="PTR2"/>
    <property type="match status" value="1"/>
</dbReference>
<evidence type="ECO:0000256" key="4">
    <source>
        <dbReference type="ARBA" id="ARBA00022475"/>
    </source>
</evidence>
<evidence type="ECO:0000256" key="3">
    <source>
        <dbReference type="ARBA" id="ARBA00022448"/>
    </source>
</evidence>